<dbReference type="GeneID" id="129343631"/>
<keyword evidence="4" id="KW-1185">Reference proteome</keyword>
<dbReference type="SUPFAM" id="SSF51011">
    <property type="entry name" value="Glycosyl hydrolase domain"/>
    <property type="match status" value="1"/>
</dbReference>
<dbReference type="PANTHER" id="PTHR46673">
    <property type="entry name" value="4F2 CELL-SURFACE ANTIGEN HEAVY CHAIN"/>
    <property type="match status" value="1"/>
</dbReference>
<evidence type="ECO:0000313" key="5">
    <source>
        <dbReference type="RefSeq" id="XP_054855928.1"/>
    </source>
</evidence>
<name>A0AA97KFL9_EUBMA</name>
<dbReference type="InterPro" id="IPR017853">
    <property type="entry name" value="GH"/>
</dbReference>
<dbReference type="PANTHER" id="PTHR46673:SF2">
    <property type="entry name" value="4F2 CELL-SURFACE ANTIGEN HEAVY CHAIN-LIKE"/>
    <property type="match status" value="1"/>
</dbReference>
<evidence type="ECO:0000259" key="2">
    <source>
        <dbReference type="Pfam" id="PF00128"/>
    </source>
</evidence>
<dbReference type="InterPro" id="IPR013780">
    <property type="entry name" value="Glyco_hydro_b"/>
</dbReference>
<evidence type="ECO:0000256" key="1">
    <source>
        <dbReference type="SAM" id="Phobius"/>
    </source>
</evidence>
<dbReference type="Pfam" id="PF16028">
    <property type="entry name" value="SLC3A2_N"/>
    <property type="match status" value="1"/>
</dbReference>
<dbReference type="GO" id="GO:0015823">
    <property type="term" value="P:phenylalanine transport"/>
    <property type="evidence" value="ECO:0007669"/>
    <property type="project" value="TreeGrafter"/>
</dbReference>
<dbReference type="GO" id="GO:0016323">
    <property type="term" value="C:basolateral plasma membrane"/>
    <property type="evidence" value="ECO:0007669"/>
    <property type="project" value="TreeGrafter"/>
</dbReference>
<dbReference type="AlphaFoldDB" id="A0AA97KFL9"/>
<dbReference type="Pfam" id="PF00128">
    <property type="entry name" value="Alpha-amylase"/>
    <property type="match status" value="1"/>
</dbReference>
<evidence type="ECO:0000313" key="4">
    <source>
        <dbReference type="Proteomes" id="UP001190640"/>
    </source>
</evidence>
<keyword evidence="1" id="KW-1133">Transmembrane helix</keyword>
<accession>A0AA97KFL9</accession>
<dbReference type="GO" id="GO:0005975">
    <property type="term" value="P:carbohydrate metabolic process"/>
    <property type="evidence" value="ECO:0007669"/>
    <property type="project" value="InterPro"/>
</dbReference>
<protein>
    <submittedName>
        <fullName evidence="5">4F2 cell-surface antigen heavy chain-like</fullName>
    </submittedName>
</protein>
<feature type="domain" description="Glycosyl hydrolase family 13 catalytic" evidence="2">
    <location>
        <begin position="93"/>
        <end position="168"/>
    </location>
</feature>
<reference evidence="5" key="1">
    <citation type="submission" date="2025-08" db="UniProtKB">
        <authorList>
            <consortium name="RefSeq"/>
        </authorList>
    </citation>
    <scope>IDENTIFICATION</scope>
    <source>
        <tissue evidence="5">Blood</tissue>
    </source>
</reference>
<keyword evidence="1" id="KW-0812">Transmembrane</keyword>
<sequence>MGKAEAMDACQVPSERLPLLCQAAPSPTYLSQEEVVQQASAAPWQGLRQVLLCLLGALFACMLATALLLLVTMPRPPPPLAWWQKASFYHLPPTAFPDSNGDGHGDLRGVRPLLDRLLELPVQALVLGSILEGDSANLSRICSAHGSLEQLRALVNDGHKQGIRILLELPTWAEGPDMDAEDNRTEQHLKRALQFWQAQGVNGFLVAKDPAWRLDAVLNSWSDLGRQSGMNQGEERVLMVWDQSETCNISRRVPSRVILTCNLPGPERNLTAGALTQQVEAALQYPRGPWPGWTVPRGLLLTADLAETLGVLLFSLPGTPLLQGGAGSPILLGSTMKPSTNGHPLTTLYQSLLLLHARSFALQGASFAPLPLPGHLEDIFAFLRPGSCSGILVVLNLGSQPCPLNLSQLSFPTRAKVLFSTHPEPQSEVKMEGVGLAPHQALLLRVH</sequence>
<dbReference type="Gene3D" id="2.60.40.1180">
    <property type="entry name" value="Golgi alpha-mannosidase II"/>
    <property type="match status" value="1"/>
</dbReference>
<dbReference type="Proteomes" id="UP001190640">
    <property type="component" value="Chromosome 15"/>
</dbReference>
<dbReference type="InterPro" id="IPR006047">
    <property type="entry name" value="GH13_cat_dom"/>
</dbReference>
<dbReference type="KEGG" id="emc:129343631"/>
<dbReference type="InterPro" id="IPR031984">
    <property type="entry name" value="SLC3A2_N"/>
</dbReference>
<gene>
    <name evidence="5" type="primary">LOC129343631</name>
</gene>
<dbReference type="SUPFAM" id="SSF51445">
    <property type="entry name" value="(Trans)glycosidases"/>
    <property type="match status" value="1"/>
</dbReference>
<evidence type="ECO:0000259" key="3">
    <source>
        <dbReference type="Pfam" id="PF16028"/>
    </source>
</evidence>
<dbReference type="GO" id="GO:1904273">
    <property type="term" value="P:L-alanine import across plasma membrane"/>
    <property type="evidence" value="ECO:0007669"/>
    <property type="project" value="TreeGrafter"/>
</dbReference>
<feature type="transmembrane region" description="Helical" evidence="1">
    <location>
        <begin position="50"/>
        <end position="71"/>
    </location>
</feature>
<dbReference type="GO" id="GO:1903801">
    <property type="term" value="P:L-leucine import across plasma membrane"/>
    <property type="evidence" value="ECO:0007669"/>
    <property type="project" value="TreeGrafter"/>
</dbReference>
<dbReference type="GO" id="GO:0015173">
    <property type="term" value="F:aromatic amino acid transmembrane transporter activity"/>
    <property type="evidence" value="ECO:0007669"/>
    <property type="project" value="TreeGrafter"/>
</dbReference>
<proteinExistence type="predicted"/>
<dbReference type="GO" id="GO:0015190">
    <property type="term" value="F:L-leucine transmembrane transporter activity"/>
    <property type="evidence" value="ECO:0007669"/>
    <property type="project" value="TreeGrafter"/>
</dbReference>
<dbReference type="RefSeq" id="XP_054855928.1">
    <property type="nucleotide sequence ID" value="XM_054999953.1"/>
</dbReference>
<dbReference type="GO" id="GO:0015180">
    <property type="term" value="F:L-alanine transmembrane transporter activity"/>
    <property type="evidence" value="ECO:0007669"/>
    <property type="project" value="TreeGrafter"/>
</dbReference>
<keyword evidence="1" id="KW-0472">Membrane</keyword>
<feature type="domain" description="Solute carrier family 3 member 2 N-terminal" evidence="3">
    <location>
        <begin position="29"/>
        <end position="89"/>
    </location>
</feature>
<dbReference type="GO" id="GO:0016324">
    <property type="term" value="C:apical plasma membrane"/>
    <property type="evidence" value="ECO:0007669"/>
    <property type="project" value="TreeGrafter"/>
</dbReference>
<organism evidence="4 5">
    <name type="scientific">Eublepharis macularius</name>
    <name type="common">Leopard gecko</name>
    <name type="synonym">Cyrtodactylus macularius</name>
    <dbReference type="NCBI Taxonomy" id="481883"/>
    <lineage>
        <taxon>Eukaryota</taxon>
        <taxon>Metazoa</taxon>
        <taxon>Chordata</taxon>
        <taxon>Craniata</taxon>
        <taxon>Vertebrata</taxon>
        <taxon>Euteleostomi</taxon>
        <taxon>Lepidosauria</taxon>
        <taxon>Squamata</taxon>
        <taxon>Bifurcata</taxon>
        <taxon>Gekkota</taxon>
        <taxon>Eublepharidae</taxon>
        <taxon>Eublepharinae</taxon>
        <taxon>Eublepharis</taxon>
    </lineage>
</organism>
<dbReference type="InterPro" id="IPR042280">
    <property type="entry name" value="SLC3A2"/>
</dbReference>
<dbReference type="Gene3D" id="3.20.20.80">
    <property type="entry name" value="Glycosidases"/>
    <property type="match status" value="1"/>
</dbReference>